<dbReference type="PROSITE" id="PS50885">
    <property type="entry name" value="HAMP"/>
    <property type="match status" value="1"/>
</dbReference>
<keyword evidence="7 14" id="KW-0812">Transmembrane</keyword>
<dbReference type="InterPro" id="IPR036890">
    <property type="entry name" value="HATPase_C_sf"/>
</dbReference>
<evidence type="ECO:0000256" key="4">
    <source>
        <dbReference type="ARBA" id="ARBA00022475"/>
    </source>
</evidence>
<evidence type="ECO:0000256" key="12">
    <source>
        <dbReference type="ARBA" id="ARBA00023012"/>
    </source>
</evidence>
<reference evidence="18" key="2">
    <citation type="submission" date="2021-04" db="EMBL/GenBank/DDBJ databases">
        <authorList>
            <person name="Gilroy R."/>
        </authorList>
    </citation>
    <scope>NUCLEOTIDE SEQUENCE</scope>
    <source>
        <strain evidence="18">ChiBcec1-1093</strain>
    </source>
</reference>
<dbReference type="GO" id="GO:0000155">
    <property type="term" value="F:phosphorelay sensor kinase activity"/>
    <property type="evidence" value="ECO:0007669"/>
    <property type="project" value="InterPro"/>
</dbReference>
<dbReference type="InterPro" id="IPR003661">
    <property type="entry name" value="HisK_dim/P_dom"/>
</dbReference>
<evidence type="ECO:0000256" key="1">
    <source>
        <dbReference type="ARBA" id="ARBA00000085"/>
    </source>
</evidence>
<evidence type="ECO:0000259" key="16">
    <source>
        <dbReference type="PROSITE" id="PS50109"/>
    </source>
</evidence>
<evidence type="ECO:0000256" key="9">
    <source>
        <dbReference type="ARBA" id="ARBA00022777"/>
    </source>
</evidence>
<evidence type="ECO:0000256" key="11">
    <source>
        <dbReference type="ARBA" id="ARBA00022989"/>
    </source>
</evidence>
<dbReference type="AlphaFoldDB" id="A0A9D2GGR6"/>
<keyword evidence="4" id="KW-1003">Cell membrane</keyword>
<dbReference type="PANTHER" id="PTHR45528:SF1">
    <property type="entry name" value="SENSOR HISTIDINE KINASE CPXA"/>
    <property type="match status" value="1"/>
</dbReference>
<keyword evidence="15" id="KW-0732">Signal</keyword>
<evidence type="ECO:0000256" key="15">
    <source>
        <dbReference type="SAM" id="SignalP"/>
    </source>
</evidence>
<dbReference type="CDD" id="cd06225">
    <property type="entry name" value="HAMP"/>
    <property type="match status" value="1"/>
</dbReference>
<evidence type="ECO:0000256" key="13">
    <source>
        <dbReference type="ARBA" id="ARBA00023136"/>
    </source>
</evidence>
<keyword evidence="12" id="KW-0902">Two-component regulatory system</keyword>
<dbReference type="EMBL" id="DXBC01000049">
    <property type="protein sequence ID" value="HIZ78825.1"/>
    <property type="molecule type" value="Genomic_DNA"/>
</dbReference>
<dbReference type="InterPro" id="IPR003660">
    <property type="entry name" value="HAMP_dom"/>
</dbReference>
<keyword evidence="9 18" id="KW-0418">Kinase</keyword>
<dbReference type="Gene3D" id="3.30.565.10">
    <property type="entry name" value="Histidine kinase-like ATPase, C-terminal domain"/>
    <property type="match status" value="1"/>
</dbReference>
<evidence type="ECO:0000256" key="6">
    <source>
        <dbReference type="ARBA" id="ARBA00022679"/>
    </source>
</evidence>
<gene>
    <name evidence="18" type="ORF">IAA17_03470</name>
</gene>
<evidence type="ECO:0000256" key="3">
    <source>
        <dbReference type="ARBA" id="ARBA00012438"/>
    </source>
</evidence>
<dbReference type="InterPro" id="IPR003594">
    <property type="entry name" value="HATPase_dom"/>
</dbReference>
<keyword evidence="5" id="KW-0597">Phosphoprotein</keyword>
<evidence type="ECO:0000313" key="19">
    <source>
        <dbReference type="Proteomes" id="UP000824101"/>
    </source>
</evidence>
<keyword evidence="11 14" id="KW-1133">Transmembrane helix</keyword>
<dbReference type="Proteomes" id="UP000824101">
    <property type="component" value="Unassembled WGS sequence"/>
</dbReference>
<dbReference type="SMART" id="SM00388">
    <property type="entry name" value="HisKA"/>
    <property type="match status" value="1"/>
</dbReference>
<feature type="domain" description="Histidine kinase" evidence="16">
    <location>
        <begin position="251"/>
        <end position="467"/>
    </location>
</feature>
<feature type="chain" id="PRO_5039174682" description="histidine kinase" evidence="15">
    <location>
        <begin position="20"/>
        <end position="468"/>
    </location>
</feature>
<dbReference type="Gene3D" id="1.10.287.130">
    <property type="match status" value="1"/>
</dbReference>
<dbReference type="CDD" id="cd00082">
    <property type="entry name" value="HisKA"/>
    <property type="match status" value="1"/>
</dbReference>
<feature type="domain" description="HAMP" evidence="17">
    <location>
        <begin position="184"/>
        <end position="236"/>
    </location>
</feature>
<dbReference type="Pfam" id="PF00512">
    <property type="entry name" value="HisKA"/>
    <property type="match status" value="1"/>
</dbReference>
<dbReference type="EC" id="2.7.13.3" evidence="3"/>
<dbReference type="PANTHER" id="PTHR45528">
    <property type="entry name" value="SENSOR HISTIDINE KINASE CPXA"/>
    <property type="match status" value="1"/>
</dbReference>
<evidence type="ECO:0000256" key="14">
    <source>
        <dbReference type="SAM" id="Phobius"/>
    </source>
</evidence>
<dbReference type="SMART" id="SM00387">
    <property type="entry name" value="HATPase_c"/>
    <property type="match status" value="1"/>
</dbReference>
<evidence type="ECO:0000259" key="17">
    <source>
        <dbReference type="PROSITE" id="PS50885"/>
    </source>
</evidence>
<dbReference type="InterPro" id="IPR050398">
    <property type="entry name" value="HssS/ArlS-like"/>
</dbReference>
<keyword evidence="6" id="KW-0808">Transferase</keyword>
<organism evidence="18 19">
    <name type="scientific">Candidatus Lachnoclostridium stercorigallinarum</name>
    <dbReference type="NCBI Taxonomy" id="2838634"/>
    <lineage>
        <taxon>Bacteria</taxon>
        <taxon>Bacillati</taxon>
        <taxon>Bacillota</taxon>
        <taxon>Clostridia</taxon>
        <taxon>Lachnospirales</taxon>
        <taxon>Lachnospiraceae</taxon>
    </lineage>
</organism>
<protein>
    <recommendedName>
        <fullName evidence="3">histidine kinase</fullName>
        <ecNumber evidence="3">2.7.13.3</ecNumber>
    </recommendedName>
</protein>
<dbReference type="SUPFAM" id="SSF47384">
    <property type="entry name" value="Homodimeric domain of signal transducing histidine kinase"/>
    <property type="match status" value="1"/>
</dbReference>
<dbReference type="FunFam" id="1.10.287.130:FF:000001">
    <property type="entry name" value="Two-component sensor histidine kinase"/>
    <property type="match status" value="1"/>
</dbReference>
<comment type="caution">
    <text evidence="18">The sequence shown here is derived from an EMBL/GenBank/DDBJ whole genome shotgun (WGS) entry which is preliminary data.</text>
</comment>
<dbReference type="Gene3D" id="6.10.340.10">
    <property type="match status" value="1"/>
</dbReference>
<name>A0A9D2GGR6_9FIRM</name>
<dbReference type="SMART" id="SM00304">
    <property type="entry name" value="HAMP"/>
    <property type="match status" value="1"/>
</dbReference>
<comment type="catalytic activity">
    <reaction evidence="1">
        <text>ATP + protein L-histidine = ADP + protein N-phospho-L-histidine.</text>
        <dbReference type="EC" id="2.7.13.3"/>
    </reaction>
</comment>
<keyword evidence="8" id="KW-0547">Nucleotide-binding</keyword>
<dbReference type="Pfam" id="PF00672">
    <property type="entry name" value="HAMP"/>
    <property type="match status" value="1"/>
</dbReference>
<dbReference type="PRINTS" id="PR00344">
    <property type="entry name" value="BCTRLSENSOR"/>
</dbReference>
<dbReference type="GO" id="GO:0005886">
    <property type="term" value="C:plasma membrane"/>
    <property type="evidence" value="ECO:0007669"/>
    <property type="project" value="UniProtKB-SubCell"/>
</dbReference>
<accession>A0A9D2GGR6</accession>
<evidence type="ECO:0000256" key="7">
    <source>
        <dbReference type="ARBA" id="ARBA00022692"/>
    </source>
</evidence>
<evidence type="ECO:0000256" key="10">
    <source>
        <dbReference type="ARBA" id="ARBA00022840"/>
    </source>
</evidence>
<proteinExistence type="predicted"/>
<keyword evidence="10" id="KW-0067">ATP-binding</keyword>
<comment type="subcellular location">
    <subcellularLocation>
        <location evidence="2">Cell membrane</location>
        <topology evidence="2">Multi-pass membrane protein</topology>
    </subcellularLocation>
</comment>
<evidence type="ECO:0000256" key="5">
    <source>
        <dbReference type="ARBA" id="ARBA00022553"/>
    </source>
</evidence>
<dbReference type="InterPro" id="IPR036097">
    <property type="entry name" value="HisK_dim/P_sf"/>
</dbReference>
<keyword evidence="13 14" id="KW-0472">Membrane</keyword>
<evidence type="ECO:0000313" key="18">
    <source>
        <dbReference type="EMBL" id="HIZ78825.1"/>
    </source>
</evidence>
<evidence type="ECO:0000256" key="8">
    <source>
        <dbReference type="ARBA" id="ARBA00022741"/>
    </source>
</evidence>
<dbReference type="InterPro" id="IPR004358">
    <property type="entry name" value="Sig_transdc_His_kin-like_C"/>
</dbReference>
<dbReference type="PROSITE" id="PS50109">
    <property type="entry name" value="HIS_KIN"/>
    <property type="match status" value="1"/>
</dbReference>
<dbReference type="InterPro" id="IPR005467">
    <property type="entry name" value="His_kinase_dom"/>
</dbReference>
<feature type="transmembrane region" description="Helical" evidence="14">
    <location>
        <begin position="156"/>
        <end position="176"/>
    </location>
</feature>
<sequence>MFRSIMIFSLCALSGLAAAAVLAAAVFRGQFSREFESLENARLNAGVVDAAGIMEKDYHGDWEQLARDLQALNYNYDLLVTRDGRVVYGDHQEEGEELLRNFPLEEHQSGKTEVYYLQRMTILGKYDETTGSYLLAINGKEEDWWLTPLRQTASTIFYMAVTVIYLGTLLLILLAGHFARRLVRKITEPLEELERGARRIREGNLSEPVVYQGDEEFEQLCQTFNDMQQSVLDAQVQKKKDEQARTDMITGISHDLRTPLTSIQGYVKGVLDGVADTEEKRRAYLSTAYESTKEMNALLQKLFDFSRIESGQLPFHMIRGNLTELIAAWVAEKENLPEQEHARFSFAREGTLFAEIYMDVDQIRRILENLLENSRKYAGTDPVEVEIHVRTRKTRVILEWKDNGAGVPEEKLGRIFERFYRCDESRSTKGSGVGLYVVDWIVRQHGGRTEAENRDGLLIRMYFPKGGQ</sequence>
<reference evidence="18" key="1">
    <citation type="journal article" date="2021" name="PeerJ">
        <title>Extensive microbial diversity within the chicken gut microbiome revealed by metagenomics and culture.</title>
        <authorList>
            <person name="Gilroy R."/>
            <person name="Ravi A."/>
            <person name="Getino M."/>
            <person name="Pursley I."/>
            <person name="Horton D.L."/>
            <person name="Alikhan N.F."/>
            <person name="Baker D."/>
            <person name="Gharbi K."/>
            <person name="Hall N."/>
            <person name="Watson M."/>
            <person name="Adriaenssens E.M."/>
            <person name="Foster-Nyarko E."/>
            <person name="Jarju S."/>
            <person name="Secka A."/>
            <person name="Antonio M."/>
            <person name="Oren A."/>
            <person name="Chaudhuri R.R."/>
            <person name="La Ragione R."/>
            <person name="Hildebrand F."/>
            <person name="Pallen M.J."/>
        </authorList>
    </citation>
    <scope>NUCLEOTIDE SEQUENCE</scope>
    <source>
        <strain evidence="18">ChiBcec1-1093</strain>
    </source>
</reference>
<evidence type="ECO:0000256" key="2">
    <source>
        <dbReference type="ARBA" id="ARBA00004651"/>
    </source>
</evidence>
<dbReference type="CDD" id="cd00075">
    <property type="entry name" value="HATPase"/>
    <property type="match status" value="1"/>
</dbReference>
<dbReference type="Pfam" id="PF02518">
    <property type="entry name" value="HATPase_c"/>
    <property type="match status" value="1"/>
</dbReference>
<dbReference type="SUPFAM" id="SSF55874">
    <property type="entry name" value="ATPase domain of HSP90 chaperone/DNA topoisomerase II/histidine kinase"/>
    <property type="match status" value="1"/>
</dbReference>
<dbReference type="GO" id="GO:0005524">
    <property type="term" value="F:ATP binding"/>
    <property type="evidence" value="ECO:0007669"/>
    <property type="project" value="UniProtKB-KW"/>
</dbReference>
<dbReference type="SUPFAM" id="SSF158472">
    <property type="entry name" value="HAMP domain-like"/>
    <property type="match status" value="1"/>
</dbReference>
<feature type="signal peptide" evidence="15">
    <location>
        <begin position="1"/>
        <end position="19"/>
    </location>
</feature>